<dbReference type="Pfam" id="PF07470">
    <property type="entry name" value="Glyco_hydro_88"/>
    <property type="match status" value="1"/>
</dbReference>
<dbReference type="KEGG" id="cama:F384_01330"/>
<dbReference type="AlphaFoldDB" id="A0A0F6RDQ6"/>
<feature type="binding site" evidence="4">
    <location>
        <position position="240"/>
    </location>
    <ligand>
        <name>substrate</name>
    </ligand>
</feature>
<dbReference type="Proteomes" id="UP000034085">
    <property type="component" value="Chromosome"/>
</dbReference>
<feature type="binding site" evidence="4">
    <location>
        <position position="228"/>
    </location>
    <ligand>
        <name>substrate</name>
    </ligand>
</feature>
<feature type="binding site" evidence="4">
    <location>
        <position position="108"/>
    </location>
    <ligand>
        <name>substrate</name>
    </ligand>
</feature>
<feature type="active site" description="Proton donor" evidence="3">
    <location>
        <position position="168"/>
    </location>
</feature>
<dbReference type="EMBL" id="CP011132">
    <property type="protein sequence ID" value="AKE57880.1"/>
    <property type="molecule type" value="Genomic_DNA"/>
</dbReference>
<gene>
    <name evidence="5" type="ORF">F384_01330</name>
</gene>
<feature type="active site" description="Nucleophile" evidence="3">
    <location>
        <position position="108"/>
    </location>
</feature>
<organism evidence="5 6">
    <name type="scientific">Citrobacter amalonaticus Y19</name>
    <dbReference type="NCBI Taxonomy" id="1261127"/>
    <lineage>
        <taxon>Bacteria</taxon>
        <taxon>Pseudomonadati</taxon>
        <taxon>Pseudomonadota</taxon>
        <taxon>Gammaproteobacteria</taxon>
        <taxon>Enterobacterales</taxon>
        <taxon>Enterobacteriaceae</taxon>
        <taxon>Citrobacter</taxon>
    </lineage>
</organism>
<dbReference type="InterPro" id="IPR052369">
    <property type="entry name" value="UG_Glycosaminoglycan_Hydrolase"/>
</dbReference>
<dbReference type="OrthoDB" id="428577at2"/>
<dbReference type="PANTHER" id="PTHR36845">
    <property type="entry name" value="HYDROLASE, PUTATIVE (AFU_ORTHOLOGUE AFUA_7G05090)-RELATED"/>
    <property type="match status" value="1"/>
</dbReference>
<dbReference type="InterPro" id="IPR010905">
    <property type="entry name" value="Glyco_hydro_88"/>
</dbReference>
<dbReference type="RefSeq" id="WP_046475991.1">
    <property type="nucleotide sequence ID" value="NZ_CP011132.1"/>
</dbReference>
<evidence type="ECO:0000313" key="5">
    <source>
        <dbReference type="EMBL" id="AKE57880.1"/>
    </source>
</evidence>
<dbReference type="PANTHER" id="PTHR36845:SF1">
    <property type="entry name" value="HYDROLASE, PUTATIVE (AFU_ORTHOLOGUE AFUA_7G05090)-RELATED"/>
    <property type="match status" value="1"/>
</dbReference>
<reference evidence="5 6" key="1">
    <citation type="journal article" date="2013" name="Appl. Microbiol. Biotechnol.">
        <title>Glycerol assimilation and production of 1,3-propanediol by Citrobacter amalonaticus Y19.</title>
        <authorList>
            <person name="Ainala S.K."/>
            <person name="Ashok S."/>
            <person name="Ko Y."/>
            <person name="Park S."/>
        </authorList>
    </citation>
    <scope>NUCLEOTIDE SEQUENCE [LARGE SCALE GENOMIC DNA]</scope>
    <source>
        <strain evidence="5 6">Y19</strain>
    </source>
</reference>
<dbReference type="PATRIC" id="fig|1261127.3.peg.269"/>
<name>A0A0F6RDQ6_CITAM</name>
<sequence>MKNTQSTRSVSLPFPALTLDACRDELMACAHRITRNIAVYGEKFPSACSQNNRYVLKENNDWTNGFWTGMQAIAWEFSGETAYLEGVERNVASFKARLAAHHVLDHHDIGFLYSLSAVAHWKLTKRDALTPFILAAADLLVNRFHDSAGFIQAWGMLNDPQEYRLIIDSLINLPLLHVAARISGESRYREVAERHYAAVINTIFREDGSTFHTFYFDPKSGAPSHGKTFQGYSDHSCWARGQAWAILGIPLHWSATGETDHYALWQQACDYFFRHLPEDGVPAWDLLLAGDPDAPKDSSALAIAICGLLEAHKHFPEAGYEKLARQLLQALMTGASARDDDACEGLLKHGVYAYALGKGIDECTLWGDYFYMEALYRIYQPQWSGYWL</sequence>
<evidence type="ECO:0000256" key="4">
    <source>
        <dbReference type="PIRSR" id="PIRSR610905-2"/>
    </source>
</evidence>
<dbReference type="Gene3D" id="1.50.10.10">
    <property type="match status" value="1"/>
</dbReference>
<accession>A0A0F6RDQ6</accession>
<evidence type="ECO:0000256" key="1">
    <source>
        <dbReference type="ARBA" id="ARBA00022801"/>
    </source>
</evidence>
<feature type="binding site" evidence="4">
    <location>
        <position position="244"/>
    </location>
    <ligand>
        <name>substrate</name>
    </ligand>
</feature>
<feature type="binding site" evidence="4">
    <location>
        <position position="168"/>
    </location>
    <ligand>
        <name>substrate</name>
    </ligand>
</feature>
<dbReference type="InterPro" id="IPR012341">
    <property type="entry name" value="6hp_glycosidase-like_sf"/>
</dbReference>
<evidence type="ECO:0000256" key="2">
    <source>
        <dbReference type="ARBA" id="ARBA00038358"/>
    </source>
</evidence>
<keyword evidence="1 5" id="KW-0378">Hydrolase</keyword>
<dbReference type="SUPFAM" id="SSF48208">
    <property type="entry name" value="Six-hairpin glycosidases"/>
    <property type="match status" value="1"/>
</dbReference>
<dbReference type="GO" id="GO:0000272">
    <property type="term" value="P:polysaccharide catabolic process"/>
    <property type="evidence" value="ECO:0007669"/>
    <property type="project" value="TreeGrafter"/>
</dbReference>
<feature type="binding site" evidence="4">
    <location>
        <position position="226"/>
    </location>
    <ligand>
        <name>substrate</name>
    </ligand>
</feature>
<proteinExistence type="inferred from homology"/>
<dbReference type="GO" id="GO:0052757">
    <property type="term" value="F:chondroitin hydrolase activity"/>
    <property type="evidence" value="ECO:0007669"/>
    <property type="project" value="TreeGrafter"/>
</dbReference>
<protein>
    <submittedName>
        <fullName evidence="5">Glucuronyl hydrolase</fullName>
    </submittedName>
</protein>
<comment type="similarity">
    <text evidence="2">Belongs to the glycosyl hydrolase 88 family.</text>
</comment>
<evidence type="ECO:0000313" key="6">
    <source>
        <dbReference type="Proteomes" id="UP000034085"/>
    </source>
</evidence>
<evidence type="ECO:0000256" key="3">
    <source>
        <dbReference type="PIRSR" id="PIRSR610905-1"/>
    </source>
</evidence>
<dbReference type="InterPro" id="IPR008928">
    <property type="entry name" value="6-hairpin_glycosidase_sf"/>
</dbReference>
<dbReference type="HOGENOM" id="CLU_027158_1_1_6"/>